<evidence type="ECO:0000313" key="1">
    <source>
        <dbReference type="EMBL" id="QJA87496.1"/>
    </source>
</evidence>
<protein>
    <submittedName>
        <fullName evidence="1">Uncharacterized protein</fullName>
    </submittedName>
</protein>
<reference evidence="1" key="1">
    <citation type="submission" date="2020-03" db="EMBL/GenBank/DDBJ databases">
        <title>The deep terrestrial virosphere.</title>
        <authorList>
            <person name="Holmfeldt K."/>
            <person name="Nilsson E."/>
            <person name="Simone D."/>
            <person name="Lopez-Fernandez M."/>
            <person name="Wu X."/>
            <person name="de Brujin I."/>
            <person name="Lundin D."/>
            <person name="Andersson A."/>
            <person name="Bertilsson S."/>
            <person name="Dopson M."/>
        </authorList>
    </citation>
    <scope>NUCLEOTIDE SEQUENCE</scope>
    <source>
        <strain evidence="1">MM415B02984</strain>
    </source>
</reference>
<dbReference type="EMBL" id="MT142710">
    <property type="protein sequence ID" value="QJA87496.1"/>
    <property type="molecule type" value="Genomic_DNA"/>
</dbReference>
<sequence>MEAKEKENHISEIADKLASIFLELNISDQNEVFEIFRRKMVEERNKYINDLTCKGKELEDQRNYAGNSLHSIFIAELKQL</sequence>
<dbReference type="AlphaFoldDB" id="A0A6M3KZ86"/>
<name>A0A6M3KZ86_9ZZZZ</name>
<organism evidence="1">
    <name type="scientific">viral metagenome</name>
    <dbReference type="NCBI Taxonomy" id="1070528"/>
    <lineage>
        <taxon>unclassified sequences</taxon>
        <taxon>metagenomes</taxon>
        <taxon>organismal metagenomes</taxon>
    </lineage>
</organism>
<gene>
    <name evidence="1" type="ORF">MM415B02984_0013</name>
</gene>
<proteinExistence type="predicted"/>
<accession>A0A6M3KZ86</accession>